<dbReference type="AlphaFoldDB" id="A0A3A3GGK7"/>
<reference evidence="1 2" key="1">
    <citation type="submission" date="2018-09" db="EMBL/GenBank/DDBJ databases">
        <title>Paenibacillus SK2017-BO5.</title>
        <authorList>
            <person name="Piskunova J.V."/>
            <person name="Dubiley S.A."/>
            <person name="Severinov K.V."/>
        </authorList>
    </citation>
    <scope>NUCLEOTIDE SEQUENCE [LARGE SCALE GENOMIC DNA]</scope>
    <source>
        <strain evidence="1 2">BO5</strain>
    </source>
</reference>
<evidence type="ECO:0000313" key="2">
    <source>
        <dbReference type="Proteomes" id="UP000266177"/>
    </source>
</evidence>
<accession>A0A3A3GGK7</accession>
<protein>
    <submittedName>
        <fullName evidence="1">Uncharacterized protein</fullName>
    </submittedName>
</protein>
<name>A0A3A3GGK7_PANTH</name>
<sequence>MMRASLGTLKMKKTFVYVNIYKSLFLWKMEDIISMIDKTYYNGIELDRRKCRKPSFYVIVQD</sequence>
<dbReference type="EMBL" id="QYZD01000018">
    <property type="protein sequence ID" value="RJG22081.1"/>
    <property type="molecule type" value="Genomic_DNA"/>
</dbReference>
<gene>
    <name evidence="1" type="ORF">DQX05_18410</name>
</gene>
<organism evidence="1 2">
    <name type="scientific">Paenibacillus thiaminolyticus</name>
    <name type="common">Bacillus thiaminolyticus</name>
    <dbReference type="NCBI Taxonomy" id="49283"/>
    <lineage>
        <taxon>Bacteria</taxon>
        <taxon>Bacillati</taxon>
        <taxon>Bacillota</taxon>
        <taxon>Bacilli</taxon>
        <taxon>Bacillales</taxon>
        <taxon>Paenibacillaceae</taxon>
        <taxon>Paenibacillus</taxon>
    </lineage>
</organism>
<proteinExistence type="predicted"/>
<dbReference type="Proteomes" id="UP000266177">
    <property type="component" value="Unassembled WGS sequence"/>
</dbReference>
<comment type="caution">
    <text evidence="1">The sequence shown here is derived from an EMBL/GenBank/DDBJ whole genome shotgun (WGS) entry which is preliminary data.</text>
</comment>
<evidence type="ECO:0000313" key="1">
    <source>
        <dbReference type="EMBL" id="RJG22081.1"/>
    </source>
</evidence>